<organism evidence="1 2">
    <name type="scientific">Niabella ginsenosidivorans</name>
    <dbReference type="NCBI Taxonomy" id="1176587"/>
    <lineage>
        <taxon>Bacteria</taxon>
        <taxon>Pseudomonadati</taxon>
        <taxon>Bacteroidota</taxon>
        <taxon>Chitinophagia</taxon>
        <taxon>Chitinophagales</taxon>
        <taxon>Chitinophagaceae</taxon>
        <taxon>Niabella</taxon>
    </lineage>
</organism>
<dbReference type="AlphaFoldDB" id="A0A1A9HZ21"/>
<name>A0A1A9HZ21_9BACT</name>
<dbReference type="EMBL" id="CP015772">
    <property type="protein sequence ID" value="ANH79720.1"/>
    <property type="molecule type" value="Genomic_DNA"/>
</dbReference>
<dbReference type="Gene3D" id="3.90.1140.10">
    <property type="entry name" value="Cyclic phosphodiesterase"/>
    <property type="match status" value="1"/>
</dbReference>
<evidence type="ECO:0008006" key="3">
    <source>
        <dbReference type="Google" id="ProtNLM"/>
    </source>
</evidence>
<reference evidence="1 2" key="1">
    <citation type="submission" date="2016-05" db="EMBL/GenBank/DDBJ databases">
        <title>Niabella ginsenosidivorans BS26 whole genome sequencing.</title>
        <authorList>
            <person name="Im W.T."/>
            <person name="Siddiqi M.Z."/>
        </authorList>
    </citation>
    <scope>NUCLEOTIDE SEQUENCE [LARGE SCALE GENOMIC DNA]</scope>
    <source>
        <strain evidence="1 2">BS26</strain>
    </source>
</reference>
<dbReference type="STRING" id="1176587.A8C56_00875"/>
<accession>A0A1A9HZ21</accession>
<keyword evidence="2" id="KW-1185">Reference proteome</keyword>
<protein>
    <recommendedName>
        <fullName evidence="3">2'-5' RNA ligase</fullName>
    </recommendedName>
</protein>
<proteinExistence type="predicted"/>
<dbReference type="RefSeq" id="WP_067750853.1">
    <property type="nucleotide sequence ID" value="NZ_CP015772.1"/>
</dbReference>
<evidence type="ECO:0000313" key="1">
    <source>
        <dbReference type="EMBL" id="ANH79720.1"/>
    </source>
</evidence>
<gene>
    <name evidence="1" type="ORF">A8C56_00875</name>
</gene>
<evidence type="ECO:0000313" key="2">
    <source>
        <dbReference type="Proteomes" id="UP000077667"/>
    </source>
</evidence>
<dbReference type="OrthoDB" id="1951600at2"/>
<dbReference type="Proteomes" id="UP000077667">
    <property type="component" value="Chromosome"/>
</dbReference>
<dbReference type="KEGG" id="nia:A8C56_00875"/>
<sequence length="190" mass="22492">MQSVIAYKRDDFNRYQLILDLPPAIKKRFANARAKLDALFRGITLPGGHPFIYLAAFSGYETKETSWLSELHKVALGMMPFKVHLKNFALGNGDELYIDIAEKIVIQKIIEKISRIQHHWSDARLNPLPRITLVKGLYHWQLEKCWPYFEKEVFRSSFIMNRMLLLKQMPGFRSWQIERSFLFENQFIQE</sequence>